<dbReference type="EnsemblFungi" id="MAPG_12169T0">
    <property type="protein sequence ID" value="MAPG_12169T0"/>
    <property type="gene ID" value="MAPG_12169"/>
</dbReference>
<reference evidence="3" key="4">
    <citation type="journal article" date="2015" name="G3 (Bethesda)">
        <title>Genome sequences of three phytopathogenic species of the Magnaporthaceae family of fungi.</title>
        <authorList>
            <person name="Okagaki L.H."/>
            <person name="Nunes C.C."/>
            <person name="Sailsbery J."/>
            <person name="Clay B."/>
            <person name="Brown D."/>
            <person name="John T."/>
            <person name="Oh Y."/>
            <person name="Young N."/>
            <person name="Fitzgerald M."/>
            <person name="Haas B.J."/>
            <person name="Zeng Q."/>
            <person name="Young S."/>
            <person name="Adiconis X."/>
            <person name="Fan L."/>
            <person name="Levin J.Z."/>
            <person name="Mitchell T.K."/>
            <person name="Okubara P.A."/>
            <person name="Farman M.L."/>
            <person name="Kohn L.M."/>
            <person name="Birren B."/>
            <person name="Ma L.-J."/>
            <person name="Dean R.A."/>
        </authorList>
    </citation>
    <scope>NUCLEOTIDE SEQUENCE</scope>
    <source>
        <strain evidence="3">ATCC 64411 / 73-15</strain>
    </source>
</reference>
<dbReference type="OrthoDB" id="10253744at2759"/>
<reference evidence="4" key="2">
    <citation type="submission" date="2010-05" db="EMBL/GenBank/DDBJ databases">
        <title>The genome sequence of Magnaporthe poae strain ATCC 64411.</title>
        <authorList>
            <person name="Ma L.-J."/>
            <person name="Dead R."/>
            <person name="Young S."/>
            <person name="Zeng Q."/>
            <person name="Koehrsen M."/>
            <person name="Alvarado L."/>
            <person name="Berlin A."/>
            <person name="Chapman S.B."/>
            <person name="Chen Z."/>
            <person name="Freedman E."/>
            <person name="Gellesch M."/>
            <person name="Goldberg J."/>
            <person name="Griggs A."/>
            <person name="Gujja S."/>
            <person name="Heilman E.R."/>
            <person name="Heiman D."/>
            <person name="Hepburn T."/>
            <person name="Howarth C."/>
            <person name="Jen D."/>
            <person name="Larson L."/>
            <person name="Mehta T."/>
            <person name="Neiman D."/>
            <person name="Pearson M."/>
            <person name="Roberts A."/>
            <person name="Saif S."/>
            <person name="Shea T."/>
            <person name="Shenoy N."/>
            <person name="Sisk P."/>
            <person name="Stolte C."/>
            <person name="Sykes S."/>
            <person name="Walk T."/>
            <person name="White J."/>
            <person name="Yandava C."/>
            <person name="Haas B."/>
            <person name="Nusbaum C."/>
            <person name="Birren B."/>
        </authorList>
    </citation>
    <scope>NUCLEOTIDE SEQUENCE [LARGE SCALE GENOMIC DNA]</scope>
    <source>
        <strain evidence="4">ATCC 64411 / 73-15</strain>
    </source>
</reference>
<dbReference type="EMBL" id="GL877170">
    <property type="protein sequence ID" value="KLU93232.1"/>
    <property type="molecule type" value="Genomic_DNA"/>
</dbReference>
<evidence type="ECO:0000313" key="3">
    <source>
        <dbReference type="EnsemblFungi" id="MAPG_12169T0"/>
    </source>
</evidence>
<organism evidence="3 4">
    <name type="scientific">Magnaporthiopsis poae (strain ATCC 64411 / 73-15)</name>
    <name type="common">Kentucky bluegrass fungus</name>
    <name type="synonym">Magnaporthe poae</name>
    <dbReference type="NCBI Taxonomy" id="644358"/>
    <lineage>
        <taxon>Eukaryota</taxon>
        <taxon>Fungi</taxon>
        <taxon>Dikarya</taxon>
        <taxon>Ascomycota</taxon>
        <taxon>Pezizomycotina</taxon>
        <taxon>Sordariomycetes</taxon>
        <taxon>Sordariomycetidae</taxon>
        <taxon>Magnaporthales</taxon>
        <taxon>Magnaporthaceae</taxon>
        <taxon>Magnaporthiopsis</taxon>
    </lineage>
</organism>
<accession>A0A0C4EGY3</accession>
<name>A0A0C4EGY3_MAGP6</name>
<evidence type="ECO:0000313" key="4">
    <source>
        <dbReference type="Proteomes" id="UP000011715"/>
    </source>
</evidence>
<reference evidence="3" key="5">
    <citation type="submission" date="2015-06" db="UniProtKB">
        <authorList>
            <consortium name="EnsemblFungi"/>
        </authorList>
    </citation>
    <scope>IDENTIFICATION</scope>
    <source>
        <strain evidence="3">ATCC 64411</strain>
    </source>
</reference>
<protein>
    <submittedName>
        <fullName evidence="2 3">Uncharacterized protein</fullName>
    </submittedName>
</protein>
<proteinExistence type="predicted"/>
<keyword evidence="4" id="KW-1185">Reference proteome</keyword>
<dbReference type="AlphaFoldDB" id="A0A0C4EGY3"/>
<dbReference type="STRING" id="644358.A0A0C4EGY3"/>
<dbReference type="Proteomes" id="UP000011715">
    <property type="component" value="Unassembled WGS sequence"/>
</dbReference>
<dbReference type="eggNOG" id="KOG0534">
    <property type="taxonomic scope" value="Eukaryota"/>
</dbReference>
<evidence type="ECO:0000313" key="2">
    <source>
        <dbReference type="EMBL" id="KLU93232.1"/>
    </source>
</evidence>
<sequence>MARRHGDRLSLQTLVDEEKSFIDEKLVKAAVLPPPPKGTAAAAAATTAPPADSAPCPYHSEALLQRTATDPPTDKGDSLCRCQPPSTSAGKDLVFVSGPDGFVKKFAGDKVWRDKLELQGPVGGLLGDLKKKNVDKLGNWLVLKL</sequence>
<evidence type="ECO:0000256" key="1">
    <source>
        <dbReference type="SAM" id="MobiDB-lite"/>
    </source>
</evidence>
<gene>
    <name evidence="2" type="ORF">MAPG_12169</name>
</gene>
<feature type="region of interest" description="Disordered" evidence="1">
    <location>
        <begin position="33"/>
        <end position="89"/>
    </location>
</feature>
<reference evidence="2" key="1">
    <citation type="submission" date="2010-05" db="EMBL/GenBank/DDBJ databases">
        <title>The Genome Sequence of Magnaporthe poae strain ATCC 64411.</title>
        <authorList>
            <consortium name="The Broad Institute Genome Sequencing Platform"/>
            <consortium name="Broad Institute Genome Sequencing Center for Infectious Disease"/>
            <person name="Ma L.-J."/>
            <person name="Dead R."/>
            <person name="Young S."/>
            <person name="Zeng Q."/>
            <person name="Koehrsen M."/>
            <person name="Alvarado L."/>
            <person name="Berlin A."/>
            <person name="Chapman S.B."/>
            <person name="Chen Z."/>
            <person name="Freedman E."/>
            <person name="Gellesch M."/>
            <person name="Goldberg J."/>
            <person name="Griggs A."/>
            <person name="Gujja S."/>
            <person name="Heilman E.R."/>
            <person name="Heiman D."/>
            <person name="Hepburn T."/>
            <person name="Howarth C."/>
            <person name="Jen D."/>
            <person name="Larson L."/>
            <person name="Mehta T."/>
            <person name="Neiman D."/>
            <person name="Pearson M."/>
            <person name="Roberts A."/>
            <person name="Saif S."/>
            <person name="Shea T."/>
            <person name="Shenoy N."/>
            <person name="Sisk P."/>
            <person name="Stolte C."/>
            <person name="Sykes S."/>
            <person name="Walk T."/>
            <person name="White J."/>
            <person name="Yandava C."/>
            <person name="Haas B."/>
            <person name="Nusbaum C."/>
            <person name="Birren B."/>
        </authorList>
    </citation>
    <scope>NUCLEOTIDE SEQUENCE</scope>
    <source>
        <strain evidence="2">ATCC 64411</strain>
    </source>
</reference>
<dbReference type="EMBL" id="ADBL01003106">
    <property type="status" value="NOT_ANNOTATED_CDS"/>
    <property type="molecule type" value="Genomic_DNA"/>
</dbReference>
<dbReference type="VEuPathDB" id="FungiDB:MAPG_12169"/>
<reference evidence="2" key="3">
    <citation type="submission" date="2011-03" db="EMBL/GenBank/DDBJ databases">
        <title>Annotation of Magnaporthe poae ATCC 64411.</title>
        <authorList>
            <person name="Ma L.-J."/>
            <person name="Dead R."/>
            <person name="Young S.K."/>
            <person name="Zeng Q."/>
            <person name="Gargeya S."/>
            <person name="Fitzgerald M."/>
            <person name="Haas B."/>
            <person name="Abouelleil A."/>
            <person name="Alvarado L."/>
            <person name="Arachchi H.M."/>
            <person name="Berlin A."/>
            <person name="Brown A."/>
            <person name="Chapman S.B."/>
            <person name="Chen Z."/>
            <person name="Dunbar C."/>
            <person name="Freedman E."/>
            <person name="Gearin G."/>
            <person name="Gellesch M."/>
            <person name="Goldberg J."/>
            <person name="Griggs A."/>
            <person name="Gujja S."/>
            <person name="Heiman D."/>
            <person name="Howarth C."/>
            <person name="Larson L."/>
            <person name="Lui A."/>
            <person name="MacDonald P.J.P."/>
            <person name="Mehta T."/>
            <person name="Montmayeur A."/>
            <person name="Murphy C."/>
            <person name="Neiman D."/>
            <person name="Pearson M."/>
            <person name="Priest M."/>
            <person name="Roberts A."/>
            <person name="Saif S."/>
            <person name="Shea T."/>
            <person name="Shenoy N."/>
            <person name="Sisk P."/>
            <person name="Stolte C."/>
            <person name="Sykes S."/>
            <person name="Yandava C."/>
            <person name="Wortman J."/>
            <person name="Nusbaum C."/>
            <person name="Birren B."/>
        </authorList>
    </citation>
    <scope>NUCLEOTIDE SEQUENCE</scope>
    <source>
        <strain evidence="2">ATCC 64411</strain>
    </source>
</reference>
<feature type="compositionally biased region" description="Low complexity" evidence="1">
    <location>
        <begin position="38"/>
        <end position="57"/>
    </location>
</feature>